<evidence type="ECO:0000259" key="10">
    <source>
        <dbReference type="PROSITE" id="PS51192"/>
    </source>
</evidence>
<evidence type="ECO:0000256" key="3">
    <source>
        <dbReference type="ARBA" id="ARBA00022801"/>
    </source>
</evidence>
<gene>
    <name evidence="12" type="ORF">GJ654_03440</name>
</gene>
<comment type="caution">
    <text evidence="12">The sequence shown here is derived from an EMBL/GenBank/DDBJ whole genome shotgun (WGS) entry which is preliminary data.</text>
</comment>
<dbReference type="Pfam" id="PF08494">
    <property type="entry name" value="DEAD_assoc"/>
    <property type="match status" value="1"/>
</dbReference>
<dbReference type="SUPFAM" id="SSF52540">
    <property type="entry name" value="P-loop containing nucleoside triphosphate hydrolases"/>
    <property type="match status" value="1"/>
</dbReference>
<evidence type="ECO:0000259" key="11">
    <source>
        <dbReference type="PROSITE" id="PS51194"/>
    </source>
</evidence>
<evidence type="ECO:0000256" key="6">
    <source>
        <dbReference type="ARBA" id="ARBA00023125"/>
    </source>
</evidence>
<accession>A0A6N8DMN7</accession>
<dbReference type="InterPro" id="IPR027417">
    <property type="entry name" value="P-loop_NTPase"/>
</dbReference>
<dbReference type="Gene3D" id="3.40.50.300">
    <property type="entry name" value="P-loop containing nucleotide triphosphate hydrolases"/>
    <property type="match status" value="2"/>
</dbReference>
<dbReference type="InterPro" id="IPR017170">
    <property type="entry name" value="Lhr-like"/>
</dbReference>
<comment type="similarity">
    <text evidence="9">Belongs to the Lhr helicase family. Lhr-Core subfamily.</text>
</comment>
<dbReference type="GO" id="GO:0003677">
    <property type="term" value="F:DNA binding"/>
    <property type="evidence" value="ECO:0007669"/>
    <property type="project" value="UniProtKB-KW"/>
</dbReference>
<dbReference type="InterPro" id="IPR014001">
    <property type="entry name" value="Helicase_ATP-bd"/>
</dbReference>
<dbReference type="InterPro" id="IPR026362">
    <property type="entry name" value="DEXH_lig_assoc"/>
</dbReference>
<keyword evidence="6" id="KW-0238">DNA-binding</keyword>
<dbReference type="OrthoDB" id="9815222at2"/>
<reference evidence="12 13" key="1">
    <citation type="submission" date="2019-11" db="EMBL/GenBank/DDBJ databases">
        <title>Whole-genome sequence of a Rhodoblastus acidophilus DSM 142.</title>
        <authorList>
            <person name="Kyndt J.A."/>
            <person name="Meyer T.E."/>
        </authorList>
    </citation>
    <scope>NUCLEOTIDE SEQUENCE [LARGE SCALE GENOMIC DNA]</scope>
    <source>
        <strain evidence="12 13">DSM 142</strain>
    </source>
</reference>
<dbReference type="SMART" id="SM00490">
    <property type="entry name" value="HELICc"/>
    <property type="match status" value="1"/>
</dbReference>
<keyword evidence="3" id="KW-0378">Hydrolase</keyword>
<dbReference type="InterPro" id="IPR052511">
    <property type="entry name" value="ATP-dep_Helicase"/>
</dbReference>
<evidence type="ECO:0000256" key="4">
    <source>
        <dbReference type="ARBA" id="ARBA00022806"/>
    </source>
</evidence>
<keyword evidence="12" id="KW-0436">Ligase</keyword>
<sequence length="816" mass="89637">MNAKPPRPDLPEILVRWFERRGWILRDYQRRVLDLATRKESALVIAPTGAGKTLAGFLPALCDLARGEAAPLFALYVSPLKALAVDVRRNLEIPVAEIGLDARIEARTGDTPASRRARQQKNPPHILLTTPEQLALMLSRPDSAKVFANLRYLVLDEVHALAPSKRGDLLALNLAQLARIAPDVQRFGLSATVKDPEALARWLASGGAPTPHIVKAEDAPPPRFEILESESRTPWSGHSGRYAVGDIYQRLRRATLSIVFVNTRLQAELMFQLLWDINEDNLRIALHHGSLDRAHRRRVEAAMAEGAVDAVVATSTLDLGLDWGDVDLVIQVGAPKSASRLTQRVGRSNHRLDEPSQALLAPANRFEWLECVAAVEAVEAGAQDNEPAREGALDVLAQHVVSRLGAEPMTAAALYDEIVAAAPYRGLTRETFGRVLAFARNGGYALKAYDRFEKIRADANGVLRVANAKMLAAHRMNIGTIVDNPMARVVQAIGAGRALKKAGKELGTIDSLVAAGMAPGDTFYFAGEVWEVRELREETLFVSRARANASTIIPSYMGGRLPVSESLAARVAELISGARHDIPFPPQVAEWLAAQADVSMAPRPGRLLVEVFPRAKRHYLALYPFAGRLAHQTLGVLLTRRLNRAGLAPIGFAANDYAVLVWQLRPFPETEDFSKLLSPDMLGDDLEEWLDESSIMKRAFRNCAQVAGLVERRVFGEAKSGRALTISSDLIYDVLRRYEPDHILLQAARLEASREMLDLDRLAGKLVMFADNIDLVRRARPTPLAVPLLLEIGREKAPGNARDLALEELGDEFLGT</sequence>
<dbReference type="RefSeq" id="WP_155444703.1">
    <property type="nucleotide sequence ID" value="NZ_JAOQNR010000002.1"/>
</dbReference>
<keyword evidence="8" id="KW-0413">Isomerase</keyword>
<evidence type="ECO:0000256" key="7">
    <source>
        <dbReference type="ARBA" id="ARBA00023204"/>
    </source>
</evidence>
<dbReference type="PROSITE" id="PS51194">
    <property type="entry name" value="HELICASE_CTER"/>
    <property type="match status" value="1"/>
</dbReference>
<keyword evidence="1" id="KW-0547">Nucleotide-binding</keyword>
<proteinExistence type="inferred from homology"/>
<organism evidence="12 13">
    <name type="scientific">Rhodoblastus acidophilus</name>
    <name type="common">Rhodopseudomonas acidophila</name>
    <dbReference type="NCBI Taxonomy" id="1074"/>
    <lineage>
        <taxon>Bacteria</taxon>
        <taxon>Pseudomonadati</taxon>
        <taxon>Pseudomonadota</taxon>
        <taxon>Alphaproteobacteria</taxon>
        <taxon>Hyphomicrobiales</taxon>
        <taxon>Rhodoblastaceae</taxon>
        <taxon>Rhodoblastus</taxon>
    </lineage>
</organism>
<dbReference type="Pfam" id="PF19306">
    <property type="entry name" value="WHD_Lhr"/>
    <property type="match status" value="1"/>
</dbReference>
<protein>
    <submittedName>
        <fullName evidence="12">Ligase-associated DNA damage response DEXH box helicase</fullName>
    </submittedName>
</protein>
<keyword evidence="7" id="KW-0234">DNA repair</keyword>
<dbReference type="InterPro" id="IPR045628">
    <property type="entry name" value="Lhr_WH_dom"/>
</dbReference>
<dbReference type="Pfam" id="PF00271">
    <property type="entry name" value="Helicase_C"/>
    <property type="match status" value="1"/>
</dbReference>
<evidence type="ECO:0000256" key="8">
    <source>
        <dbReference type="ARBA" id="ARBA00023235"/>
    </source>
</evidence>
<dbReference type="InterPro" id="IPR013701">
    <property type="entry name" value="Lhr-like_DEAD/DEAH_assoc"/>
</dbReference>
<dbReference type="PIRSF" id="PIRSF037307">
    <property type="entry name" value="Lhr-like_helic_prd"/>
    <property type="match status" value="1"/>
</dbReference>
<dbReference type="PROSITE" id="PS51192">
    <property type="entry name" value="HELICASE_ATP_BIND_1"/>
    <property type="match status" value="1"/>
</dbReference>
<dbReference type="SMART" id="SM00487">
    <property type="entry name" value="DEXDc"/>
    <property type="match status" value="1"/>
</dbReference>
<evidence type="ECO:0000256" key="9">
    <source>
        <dbReference type="ARBA" id="ARBA00093467"/>
    </source>
</evidence>
<dbReference type="AlphaFoldDB" id="A0A6N8DMN7"/>
<name>A0A6N8DMN7_RHOAC</name>
<dbReference type="GO" id="GO:0004386">
    <property type="term" value="F:helicase activity"/>
    <property type="evidence" value="ECO:0007669"/>
    <property type="project" value="UniProtKB-KW"/>
</dbReference>
<evidence type="ECO:0000256" key="5">
    <source>
        <dbReference type="ARBA" id="ARBA00022840"/>
    </source>
</evidence>
<evidence type="ECO:0000313" key="13">
    <source>
        <dbReference type="Proteomes" id="UP000439113"/>
    </source>
</evidence>
<feature type="domain" description="Helicase C-terminal" evidence="11">
    <location>
        <begin position="246"/>
        <end position="394"/>
    </location>
</feature>
<dbReference type="InterPro" id="IPR001650">
    <property type="entry name" value="Helicase_C-like"/>
</dbReference>
<keyword evidence="2" id="KW-0227">DNA damage</keyword>
<dbReference type="EMBL" id="WNKS01000002">
    <property type="protein sequence ID" value="MTV30044.1"/>
    <property type="molecule type" value="Genomic_DNA"/>
</dbReference>
<keyword evidence="4" id="KW-0347">Helicase</keyword>
<dbReference type="Proteomes" id="UP000439113">
    <property type="component" value="Unassembled WGS sequence"/>
</dbReference>
<dbReference type="GO" id="GO:0016874">
    <property type="term" value="F:ligase activity"/>
    <property type="evidence" value="ECO:0007669"/>
    <property type="project" value="UniProtKB-KW"/>
</dbReference>
<evidence type="ECO:0000256" key="2">
    <source>
        <dbReference type="ARBA" id="ARBA00022763"/>
    </source>
</evidence>
<keyword evidence="5" id="KW-0067">ATP-binding</keyword>
<dbReference type="GO" id="GO:0006281">
    <property type="term" value="P:DNA repair"/>
    <property type="evidence" value="ECO:0007669"/>
    <property type="project" value="UniProtKB-KW"/>
</dbReference>
<dbReference type="PANTHER" id="PTHR47962">
    <property type="entry name" value="ATP-DEPENDENT HELICASE LHR-RELATED-RELATED"/>
    <property type="match status" value="1"/>
</dbReference>
<evidence type="ECO:0000256" key="1">
    <source>
        <dbReference type="ARBA" id="ARBA00022741"/>
    </source>
</evidence>
<dbReference type="GO" id="GO:0016887">
    <property type="term" value="F:ATP hydrolysis activity"/>
    <property type="evidence" value="ECO:0007669"/>
    <property type="project" value="TreeGrafter"/>
</dbReference>
<dbReference type="Pfam" id="PF00270">
    <property type="entry name" value="DEAD"/>
    <property type="match status" value="1"/>
</dbReference>
<dbReference type="InterPro" id="IPR011545">
    <property type="entry name" value="DEAD/DEAH_box_helicase_dom"/>
</dbReference>
<dbReference type="NCBIfam" id="TIGR04121">
    <property type="entry name" value="DEXH_lig_assoc"/>
    <property type="match status" value="1"/>
</dbReference>
<feature type="domain" description="Helicase ATP-binding" evidence="10">
    <location>
        <begin position="33"/>
        <end position="211"/>
    </location>
</feature>
<dbReference type="PANTHER" id="PTHR47962:SF3">
    <property type="entry name" value="LARGE ATP-DEPENDENT HELICASE-RELATED PROTEIN"/>
    <property type="match status" value="1"/>
</dbReference>
<evidence type="ECO:0000313" key="12">
    <source>
        <dbReference type="EMBL" id="MTV30044.1"/>
    </source>
</evidence>
<dbReference type="GO" id="GO:0005524">
    <property type="term" value="F:ATP binding"/>
    <property type="evidence" value="ECO:0007669"/>
    <property type="project" value="UniProtKB-KW"/>
</dbReference>